<dbReference type="AlphaFoldDB" id="A0A2S7YHB0"/>
<organism evidence="1 2">
    <name type="scientific">Beauveria bassiana</name>
    <name type="common">White muscardine disease fungus</name>
    <name type="synonym">Tritirachium shiotae</name>
    <dbReference type="NCBI Taxonomy" id="176275"/>
    <lineage>
        <taxon>Eukaryota</taxon>
        <taxon>Fungi</taxon>
        <taxon>Dikarya</taxon>
        <taxon>Ascomycota</taxon>
        <taxon>Pezizomycotina</taxon>
        <taxon>Sordariomycetes</taxon>
        <taxon>Hypocreomycetidae</taxon>
        <taxon>Hypocreales</taxon>
        <taxon>Cordycipitaceae</taxon>
        <taxon>Beauveria</taxon>
    </lineage>
</organism>
<protein>
    <submittedName>
        <fullName evidence="1">Uncharacterized protein</fullName>
    </submittedName>
</protein>
<comment type="caution">
    <text evidence="1">The sequence shown here is derived from an EMBL/GenBank/DDBJ whole genome shotgun (WGS) entry which is preliminary data.</text>
</comment>
<evidence type="ECO:0000313" key="1">
    <source>
        <dbReference type="EMBL" id="PQK15580.1"/>
    </source>
</evidence>
<name>A0A2S7YHB0_BEABA</name>
<reference evidence="1 2" key="1">
    <citation type="submission" date="2016-07" db="EMBL/GenBank/DDBJ databases">
        <title>Comparative genomics of the entomopathogenic fungus Beauveria bassiana.</title>
        <authorList>
            <person name="Valero Jimenez C.A."/>
            <person name="Zwaan B.J."/>
            <person name="Van Kan J.A."/>
            <person name="Takken W."/>
            <person name="Debets A.J."/>
            <person name="Schoustra S.E."/>
            <person name="Koenraadt C.J."/>
        </authorList>
    </citation>
    <scope>NUCLEOTIDE SEQUENCE [LARGE SCALE GENOMIC DNA]</scope>
    <source>
        <strain evidence="1 2">ARSEF 8028</strain>
    </source>
</reference>
<gene>
    <name evidence="1" type="ORF">BB8028_0005g10920</name>
</gene>
<sequence length="104" mass="11527">MQFFSSIAATAVLLWFLRRLRPMWWAIRVTPTPTRSTHFVTNRKPSSYAAIAQLASGFGHTLVPGARATEQSLATLAANLVVNGREDEPPHSLMLDRTGRPLLL</sequence>
<dbReference type="Proteomes" id="UP000237441">
    <property type="component" value="Unassembled WGS sequence"/>
</dbReference>
<proteinExistence type="predicted"/>
<evidence type="ECO:0000313" key="2">
    <source>
        <dbReference type="Proteomes" id="UP000237441"/>
    </source>
</evidence>
<dbReference type="EMBL" id="JRHA01000005">
    <property type="protein sequence ID" value="PQK15580.1"/>
    <property type="molecule type" value="Genomic_DNA"/>
</dbReference>
<accession>A0A2S7YHB0</accession>